<sequence>MRSWKAGWHEHRIVKLPLRASRLRPSTPVTLFSLPSTTRLRYPATTTAHLPSQLITFLTPNPTLRCHAALPPALPLPEHAEPGPRKPRSIRARWAIWTGHRVISSPRAPIGGGRRHCVSAIKHARDSIQYCRRISPAPTDSIQPFKVKTQPRVLCDCAAASHSARVEQACPPDAILVEESFARC</sequence>
<evidence type="ECO:0000313" key="2">
    <source>
        <dbReference type="Proteomes" id="UP000799640"/>
    </source>
</evidence>
<dbReference type="Proteomes" id="UP000799640">
    <property type="component" value="Unassembled WGS sequence"/>
</dbReference>
<proteinExistence type="predicted"/>
<gene>
    <name evidence="1" type="ORF">EJ06DRAFT_7954</name>
</gene>
<protein>
    <submittedName>
        <fullName evidence="1">Uncharacterized protein</fullName>
    </submittedName>
</protein>
<name>A0A6G1IA66_9PEZI</name>
<dbReference type="EMBL" id="ML996687">
    <property type="protein sequence ID" value="KAF2405006.1"/>
    <property type="molecule type" value="Genomic_DNA"/>
</dbReference>
<accession>A0A6G1IA66</accession>
<reference evidence="1" key="1">
    <citation type="journal article" date="2020" name="Stud. Mycol.">
        <title>101 Dothideomycetes genomes: a test case for predicting lifestyles and emergence of pathogens.</title>
        <authorList>
            <person name="Haridas S."/>
            <person name="Albert R."/>
            <person name="Binder M."/>
            <person name="Bloem J."/>
            <person name="Labutti K."/>
            <person name="Salamov A."/>
            <person name="Andreopoulos B."/>
            <person name="Baker S."/>
            <person name="Barry K."/>
            <person name="Bills G."/>
            <person name="Bluhm B."/>
            <person name="Cannon C."/>
            <person name="Castanera R."/>
            <person name="Culley D."/>
            <person name="Daum C."/>
            <person name="Ezra D."/>
            <person name="Gonzalez J."/>
            <person name="Henrissat B."/>
            <person name="Kuo A."/>
            <person name="Liang C."/>
            <person name="Lipzen A."/>
            <person name="Lutzoni F."/>
            <person name="Magnuson J."/>
            <person name="Mondo S."/>
            <person name="Nolan M."/>
            <person name="Ohm R."/>
            <person name="Pangilinan J."/>
            <person name="Park H.-J."/>
            <person name="Ramirez L."/>
            <person name="Alfaro M."/>
            <person name="Sun H."/>
            <person name="Tritt A."/>
            <person name="Yoshinaga Y."/>
            <person name="Zwiers L.-H."/>
            <person name="Turgeon B."/>
            <person name="Goodwin S."/>
            <person name="Spatafora J."/>
            <person name="Crous P."/>
            <person name="Grigoriev I."/>
        </authorList>
    </citation>
    <scope>NUCLEOTIDE SEQUENCE</scope>
    <source>
        <strain evidence="1">CBS 262.69</strain>
    </source>
</reference>
<keyword evidence="2" id="KW-1185">Reference proteome</keyword>
<organism evidence="1 2">
    <name type="scientific">Trichodelitschia bisporula</name>
    <dbReference type="NCBI Taxonomy" id="703511"/>
    <lineage>
        <taxon>Eukaryota</taxon>
        <taxon>Fungi</taxon>
        <taxon>Dikarya</taxon>
        <taxon>Ascomycota</taxon>
        <taxon>Pezizomycotina</taxon>
        <taxon>Dothideomycetes</taxon>
        <taxon>Dothideomycetes incertae sedis</taxon>
        <taxon>Phaeotrichales</taxon>
        <taxon>Phaeotrichaceae</taxon>
        <taxon>Trichodelitschia</taxon>
    </lineage>
</organism>
<dbReference type="AlphaFoldDB" id="A0A6G1IA66"/>
<evidence type="ECO:0000313" key="1">
    <source>
        <dbReference type="EMBL" id="KAF2405006.1"/>
    </source>
</evidence>